<gene>
    <name evidence="1" type="primary">532</name>
    <name evidence="1" type="ORF">G_532</name>
</gene>
<keyword evidence="2" id="KW-1185">Reference proteome</keyword>
<organism evidence="1 2">
    <name type="scientific">Bacillus phage G</name>
    <dbReference type="NCBI Taxonomy" id="2884420"/>
    <lineage>
        <taxon>Viruses</taxon>
        <taxon>Duplodnaviria</taxon>
        <taxon>Heunggongvirae</taxon>
        <taxon>Uroviricota</taxon>
        <taxon>Caudoviricetes</taxon>
        <taxon>Donellivirus</taxon>
        <taxon>Donellivirus gee</taxon>
    </lineage>
</organism>
<dbReference type="EMBL" id="JN638751">
    <property type="protein sequence ID" value="AEO93790.1"/>
    <property type="molecule type" value="Genomic_DNA"/>
</dbReference>
<protein>
    <submittedName>
        <fullName evidence="1">Gp532</fullName>
    </submittedName>
</protein>
<dbReference type="Proteomes" id="UP000009273">
    <property type="component" value="Segment"/>
</dbReference>
<name>G3MAS3_9CAUD</name>
<dbReference type="GeneID" id="18563746"/>
<reference evidence="1 2" key="1">
    <citation type="submission" date="2011-09" db="EMBL/GenBank/DDBJ databases">
        <authorList>
            <person name="Pope W.H."/>
            <person name="Pedulla M.L."/>
            <person name="Ford M.E."/>
            <person name="Peebles C.L."/>
            <person name="Hatfull G.H."/>
            <person name="Hendrix R.W."/>
        </authorList>
    </citation>
    <scope>NUCLEOTIDE SEQUENCE [LARGE SCALE GENOMIC DNA]</scope>
    <source>
        <strain evidence="1">G</strain>
    </source>
</reference>
<evidence type="ECO:0000313" key="2">
    <source>
        <dbReference type="Proteomes" id="UP000009273"/>
    </source>
</evidence>
<evidence type="ECO:0000313" key="1">
    <source>
        <dbReference type="EMBL" id="AEO93790.1"/>
    </source>
</evidence>
<proteinExistence type="predicted"/>
<accession>G3MAS3</accession>
<sequence>MEKVYHGTSLGNFKNIYNTGKLIPNEGNGVGSWNPGHVYLGTSYGVALAHGYGASPTMEDVGGEPYVVLEFNINRELLLKDPDNNIECNTWEESSNKNGQVSVFGEFQIPEDTIVHFIGGECWDTTVTTNIKNWEEAYKHHEEALQVPGWDEDE</sequence>
<dbReference type="KEGG" id="vg:18563746"/>
<dbReference type="RefSeq" id="YP_009015835.1">
    <property type="nucleotide sequence ID" value="NC_023719.1"/>
</dbReference>